<dbReference type="GO" id="GO:0046872">
    <property type="term" value="F:metal ion binding"/>
    <property type="evidence" value="ECO:0007669"/>
    <property type="project" value="UniProtKB-KW"/>
</dbReference>
<evidence type="ECO:0000259" key="4">
    <source>
        <dbReference type="SMART" id="SM00729"/>
    </source>
</evidence>
<proteinExistence type="predicted"/>
<evidence type="ECO:0000313" key="5">
    <source>
        <dbReference type="EMBL" id="TEB12992.1"/>
    </source>
</evidence>
<dbReference type="Pfam" id="PF04055">
    <property type="entry name" value="Radical_SAM"/>
    <property type="match status" value="1"/>
</dbReference>
<protein>
    <submittedName>
        <fullName evidence="5">Spore photoproduct lyase</fullName>
        <ecNumber evidence="5">4.1.99.14</ecNumber>
    </submittedName>
</protein>
<evidence type="ECO:0000313" key="6">
    <source>
        <dbReference type="Proteomes" id="UP000297597"/>
    </source>
</evidence>
<dbReference type="PANTHER" id="PTHR43432:SF6">
    <property type="entry name" value="RADICAL SAM CORE DOMAIN-CONTAINING PROTEIN"/>
    <property type="match status" value="1"/>
</dbReference>
<dbReference type="CDD" id="cd01335">
    <property type="entry name" value="Radical_SAM"/>
    <property type="match status" value="1"/>
</dbReference>
<name>A0A4Y7RWD3_9FIRM</name>
<keyword evidence="5" id="KW-0456">Lyase</keyword>
<gene>
    <name evidence="5" type="primary">splB_1</name>
    <name evidence="5" type="ORF">Pmgp_00630</name>
</gene>
<evidence type="ECO:0000256" key="1">
    <source>
        <dbReference type="ARBA" id="ARBA00022723"/>
    </source>
</evidence>
<dbReference type="AlphaFoldDB" id="A0A4Y7RWD3"/>
<dbReference type="PANTHER" id="PTHR43432">
    <property type="entry name" value="SLR0285 PROTEIN"/>
    <property type="match status" value="1"/>
</dbReference>
<dbReference type="InterPro" id="IPR058240">
    <property type="entry name" value="rSAM_sf"/>
</dbReference>
<reference evidence="5 6" key="1">
    <citation type="journal article" date="2018" name="Environ. Microbiol.">
        <title>Novel energy conservation strategies and behaviour of Pelotomaculum schinkii driving syntrophic propionate catabolism.</title>
        <authorList>
            <person name="Hidalgo-Ahumada C.A.P."/>
            <person name="Nobu M.K."/>
            <person name="Narihiro T."/>
            <person name="Tamaki H."/>
            <person name="Liu W.T."/>
            <person name="Kamagata Y."/>
            <person name="Stams A.J.M."/>
            <person name="Imachi H."/>
            <person name="Sousa D.Z."/>
        </authorList>
    </citation>
    <scope>NUCLEOTIDE SEQUENCE [LARGE SCALE GENOMIC DNA]</scope>
    <source>
        <strain evidence="5 6">MGP</strain>
    </source>
</reference>
<dbReference type="SFLD" id="SFLDG01084">
    <property type="entry name" value="Uncharacterised_Radical_SAM_Su"/>
    <property type="match status" value="1"/>
</dbReference>
<dbReference type="InterPro" id="IPR006638">
    <property type="entry name" value="Elp3/MiaA/NifB-like_rSAM"/>
</dbReference>
<dbReference type="GO" id="GO:0016829">
    <property type="term" value="F:lyase activity"/>
    <property type="evidence" value="ECO:0007669"/>
    <property type="project" value="UniProtKB-KW"/>
</dbReference>
<dbReference type="EMBL" id="QFFZ01000004">
    <property type="protein sequence ID" value="TEB12992.1"/>
    <property type="molecule type" value="Genomic_DNA"/>
</dbReference>
<dbReference type="SFLD" id="SFLDS00029">
    <property type="entry name" value="Radical_SAM"/>
    <property type="match status" value="1"/>
</dbReference>
<dbReference type="RefSeq" id="WP_243119708.1">
    <property type="nucleotide sequence ID" value="NZ_QFFZ01000004.1"/>
</dbReference>
<dbReference type="SUPFAM" id="SSF102114">
    <property type="entry name" value="Radical SAM enzymes"/>
    <property type="match status" value="1"/>
</dbReference>
<keyword evidence="1" id="KW-0479">Metal-binding</keyword>
<dbReference type="SMART" id="SM00729">
    <property type="entry name" value="Elp3"/>
    <property type="match status" value="1"/>
</dbReference>
<dbReference type="EC" id="4.1.99.14" evidence="5"/>
<keyword evidence="6" id="KW-1185">Reference proteome</keyword>
<keyword evidence="3" id="KW-0411">Iron-sulfur</keyword>
<evidence type="ECO:0000256" key="3">
    <source>
        <dbReference type="ARBA" id="ARBA00023014"/>
    </source>
</evidence>
<dbReference type="GO" id="GO:0051536">
    <property type="term" value="F:iron-sulfur cluster binding"/>
    <property type="evidence" value="ECO:0007669"/>
    <property type="project" value="UniProtKB-KW"/>
</dbReference>
<organism evidence="5 6">
    <name type="scientific">Pelotomaculum propionicicum</name>
    <dbReference type="NCBI Taxonomy" id="258475"/>
    <lineage>
        <taxon>Bacteria</taxon>
        <taxon>Bacillati</taxon>
        <taxon>Bacillota</taxon>
        <taxon>Clostridia</taxon>
        <taxon>Eubacteriales</taxon>
        <taxon>Desulfotomaculaceae</taxon>
        <taxon>Pelotomaculum</taxon>
    </lineage>
</organism>
<dbReference type="InterPro" id="IPR040086">
    <property type="entry name" value="MJ0683-like"/>
</dbReference>
<evidence type="ECO:0000256" key="2">
    <source>
        <dbReference type="ARBA" id="ARBA00023004"/>
    </source>
</evidence>
<accession>A0A4Y7RWD3</accession>
<keyword evidence="2" id="KW-0408">Iron</keyword>
<feature type="domain" description="Elp3/MiaA/NifB-like radical SAM core" evidence="4">
    <location>
        <begin position="24"/>
        <end position="249"/>
    </location>
</feature>
<sequence length="276" mass="30326">MPDLILPVEKTCKTALTKTGIPGFSYCLNPYTGCAHACVYCYASFMCRFGGHKEPWGEFVDVKVNFPHILEKQLRGRRVPEGRVILGSVTDAYQPAEAWYKLTRSCLEALAGCPALEVEILTKSALVVRDLQVLQKLPRCSVGFTVTTINERAARVLEPGASPPGLRLAAARQLAEAGIPVWVFIAPVLPGLGDGEKDLVSLFKELKKAGVTEVLADTLNPYPAVVHRLKKVYRGQFPEALADLEMCCAEPEFYRCGIEKRLADISGRFGCQLKLI</sequence>
<dbReference type="Proteomes" id="UP000297597">
    <property type="component" value="Unassembled WGS sequence"/>
</dbReference>
<comment type="caution">
    <text evidence="5">The sequence shown here is derived from an EMBL/GenBank/DDBJ whole genome shotgun (WGS) entry which is preliminary data.</text>
</comment>
<dbReference type="Gene3D" id="3.80.30.30">
    <property type="match status" value="1"/>
</dbReference>
<dbReference type="InterPro" id="IPR007197">
    <property type="entry name" value="rSAM"/>
</dbReference>